<evidence type="ECO:0000256" key="2">
    <source>
        <dbReference type="SAM" id="SignalP"/>
    </source>
</evidence>
<accession>A0AAP0NVK1</accession>
<proteinExistence type="predicted"/>
<evidence type="ECO:0000313" key="4">
    <source>
        <dbReference type="Proteomes" id="UP001419268"/>
    </source>
</evidence>
<gene>
    <name evidence="3" type="ORF">Scep_017323</name>
</gene>
<evidence type="ECO:0000313" key="3">
    <source>
        <dbReference type="EMBL" id="KAK9119230.1"/>
    </source>
</evidence>
<feature type="signal peptide" evidence="2">
    <location>
        <begin position="1"/>
        <end position="26"/>
    </location>
</feature>
<feature type="chain" id="PRO_5042965184" evidence="2">
    <location>
        <begin position="27"/>
        <end position="85"/>
    </location>
</feature>
<sequence length="85" mass="9411">MMGGSYFTRSLVISLVLLLCISVSHGSVREKLTEIEIGDAVVVSQPEMEISKKARILNEDLYYPDYTDPGSNPRHNIPPPAPSEH</sequence>
<evidence type="ECO:0000256" key="1">
    <source>
        <dbReference type="SAM" id="MobiDB-lite"/>
    </source>
</evidence>
<dbReference type="Proteomes" id="UP001419268">
    <property type="component" value="Unassembled WGS sequence"/>
</dbReference>
<organism evidence="3 4">
    <name type="scientific">Stephania cephalantha</name>
    <dbReference type="NCBI Taxonomy" id="152367"/>
    <lineage>
        <taxon>Eukaryota</taxon>
        <taxon>Viridiplantae</taxon>
        <taxon>Streptophyta</taxon>
        <taxon>Embryophyta</taxon>
        <taxon>Tracheophyta</taxon>
        <taxon>Spermatophyta</taxon>
        <taxon>Magnoliopsida</taxon>
        <taxon>Ranunculales</taxon>
        <taxon>Menispermaceae</taxon>
        <taxon>Menispermoideae</taxon>
        <taxon>Cissampelideae</taxon>
        <taxon>Stephania</taxon>
    </lineage>
</organism>
<dbReference type="EMBL" id="JBBNAG010000007">
    <property type="protein sequence ID" value="KAK9119230.1"/>
    <property type="molecule type" value="Genomic_DNA"/>
</dbReference>
<comment type="caution">
    <text evidence="3">The sequence shown here is derived from an EMBL/GenBank/DDBJ whole genome shotgun (WGS) entry which is preliminary data.</text>
</comment>
<keyword evidence="2" id="KW-0732">Signal</keyword>
<feature type="compositionally biased region" description="Pro residues" evidence="1">
    <location>
        <begin position="76"/>
        <end position="85"/>
    </location>
</feature>
<protein>
    <submittedName>
        <fullName evidence="3">Uncharacterized protein</fullName>
    </submittedName>
</protein>
<feature type="region of interest" description="Disordered" evidence="1">
    <location>
        <begin position="64"/>
        <end position="85"/>
    </location>
</feature>
<reference evidence="3 4" key="1">
    <citation type="submission" date="2024-01" db="EMBL/GenBank/DDBJ databases">
        <title>Genome assemblies of Stephania.</title>
        <authorList>
            <person name="Yang L."/>
        </authorList>
    </citation>
    <scope>NUCLEOTIDE SEQUENCE [LARGE SCALE GENOMIC DNA]</scope>
    <source>
        <strain evidence="3">JXDWG</strain>
        <tissue evidence="3">Leaf</tissue>
    </source>
</reference>
<name>A0AAP0NVK1_9MAGN</name>
<dbReference type="AlphaFoldDB" id="A0AAP0NVK1"/>
<keyword evidence="4" id="KW-1185">Reference proteome</keyword>